<proteinExistence type="predicted"/>
<dbReference type="Pfam" id="PF00149">
    <property type="entry name" value="Metallophos"/>
    <property type="match status" value="1"/>
</dbReference>
<accession>A0A644X1H8</accession>
<feature type="transmembrane region" description="Helical" evidence="1">
    <location>
        <begin position="74"/>
        <end position="95"/>
    </location>
</feature>
<keyword evidence="1" id="KW-0812">Transmembrane</keyword>
<dbReference type="EMBL" id="VSSQ01001637">
    <property type="protein sequence ID" value="MPM09992.1"/>
    <property type="molecule type" value="Genomic_DNA"/>
</dbReference>
<keyword evidence="1" id="KW-1133">Transmembrane helix</keyword>
<dbReference type="AlphaFoldDB" id="A0A644X1H8"/>
<feature type="transmembrane region" description="Helical" evidence="1">
    <location>
        <begin position="45"/>
        <end position="62"/>
    </location>
</feature>
<dbReference type="PANTHER" id="PTHR31302:SF0">
    <property type="entry name" value="TRANSMEMBRANE PROTEIN WITH METALLOPHOSPHOESTERASE DOMAIN"/>
    <property type="match status" value="1"/>
</dbReference>
<name>A0A644X1H8_9ZZZZ</name>
<feature type="domain" description="Calcineurin-like phosphoesterase" evidence="2">
    <location>
        <begin position="147"/>
        <end position="320"/>
    </location>
</feature>
<dbReference type="GO" id="GO:0016787">
    <property type="term" value="F:hydrolase activity"/>
    <property type="evidence" value="ECO:0007669"/>
    <property type="project" value="InterPro"/>
</dbReference>
<dbReference type="PANTHER" id="PTHR31302">
    <property type="entry name" value="TRANSMEMBRANE PROTEIN WITH METALLOPHOSPHOESTERASE DOMAIN-RELATED"/>
    <property type="match status" value="1"/>
</dbReference>
<feature type="transmembrane region" description="Helical" evidence="1">
    <location>
        <begin position="101"/>
        <end position="124"/>
    </location>
</feature>
<dbReference type="InterPro" id="IPR051158">
    <property type="entry name" value="Metallophosphoesterase_sf"/>
</dbReference>
<dbReference type="InterPro" id="IPR004843">
    <property type="entry name" value="Calcineurin-like_PHP"/>
</dbReference>
<protein>
    <recommendedName>
        <fullName evidence="2">Calcineurin-like phosphoesterase domain-containing protein</fullName>
    </recommendedName>
</protein>
<dbReference type="InterPro" id="IPR029052">
    <property type="entry name" value="Metallo-depent_PP-like"/>
</dbReference>
<reference evidence="3" key="1">
    <citation type="submission" date="2019-08" db="EMBL/GenBank/DDBJ databases">
        <authorList>
            <person name="Kucharzyk K."/>
            <person name="Murdoch R.W."/>
            <person name="Higgins S."/>
            <person name="Loffler F."/>
        </authorList>
    </citation>
    <scope>NUCLEOTIDE SEQUENCE</scope>
</reference>
<comment type="caution">
    <text evidence="3">The sequence shown here is derived from an EMBL/GenBank/DDBJ whole genome shotgun (WGS) entry which is preliminary data.</text>
</comment>
<keyword evidence="1" id="KW-0472">Membrane</keyword>
<evidence type="ECO:0000259" key="2">
    <source>
        <dbReference type="Pfam" id="PF00149"/>
    </source>
</evidence>
<dbReference type="SUPFAM" id="SSF56300">
    <property type="entry name" value="Metallo-dependent phosphatases"/>
    <property type="match status" value="1"/>
</dbReference>
<sequence length="379" mass="41060">MAIHGKRRILALGVGLFTLLMAGVYFTLCAARSLRFFGMTSETLIIAVSVLFALLCLSAFVIRPIPIKVTTITVLYFLTFGLLSDLIHLIVRFIAPGFAPWNWLHASGVFVLTATALTLLYGWLHGRRVALNRYRIGVNQPLPEGRLRIALISDLHMGKSIDSIKLMRVCSLLGAQSPDVLLLAGDLCDDQTTPSDMLAACALLGGIPAKYGAYFVYGNHDLGGHGPALKYPVKTYLAALERNGIHVLDDASVSVSGLFTVAGRRDAWMAHSIGGRIPLEQLLQDADRTKPVLLMDHQPLDTKQAAEQGVTLQVSGHTHAGQVFPASWLGRLLPNADVFYGHKRIGETHIVVSSGLGCRGSTLRSGCTAEFVLIDLQAR</sequence>
<evidence type="ECO:0000256" key="1">
    <source>
        <dbReference type="SAM" id="Phobius"/>
    </source>
</evidence>
<gene>
    <name evidence="3" type="ORF">SDC9_56316</name>
</gene>
<dbReference type="Gene3D" id="3.60.21.10">
    <property type="match status" value="1"/>
</dbReference>
<organism evidence="3">
    <name type="scientific">bioreactor metagenome</name>
    <dbReference type="NCBI Taxonomy" id="1076179"/>
    <lineage>
        <taxon>unclassified sequences</taxon>
        <taxon>metagenomes</taxon>
        <taxon>ecological metagenomes</taxon>
    </lineage>
</organism>
<evidence type="ECO:0000313" key="3">
    <source>
        <dbReference type="EMBL" id="MPM09992.1"/>
    </source>
</evidence>